<dbReference type="Pfam" id="PF10864">
    <property type="entry name" value="DUF2663"/>
    <property type="match status" value="1"/>
</dbReference>
<keyword evidence="1" id="KW-0472">Membrane</keyword>
<dbReference type="STRING" id="1246626.BleG1_2070"/>
<accession>A0A060M276</accession>
<dbReference type="EMBL" id="CP003923">
    <property type="protein sequence ID" value="AIC94648.1"/>
    <property type="molecule type" value="Genomic_DNA"/>
</dbReference>
<feature type="transmembrane region" description="Helical" evidence="1">
    <location>
        <begin position="56"/>
        <end position="81"/>
    </location>
</feature>
<dbReference type="AlphaFoldDB" id="A0A060M276"/>
<evidence type="ECO:0000256" key="1">
    <source>
        <dbReference type="SAM" id="Phobius"/>
    </source>
</evidence>
<keyword evidence="3" id="KW-1185">Reference proteome</keyword>
<dbReference type="PATRIC" id="fig|1246626.3.peg.2070"/>
<gene>
    <name evidence="2" type="ORF">BleG1_2070</name>
</gene>
<dbReference type="KEGG" id="ble:BleG1_2070"/>
<dbReference type="InterPro" id="IPR020210">
    <property type="entry name" value="Uncharacterised_YpbF_TM"/>
</dbReference>
<dbReference type="OrthoDB" id="2880032at2"/>
<keyword evidence="1" id="KW-0812">Transmembrane</keyword>
<protein>
    <recommendedName>
        <fullName evidence="4">DUF2663 family protein</fullName>
    </recommendedName>
</protein>
<evidence type="ECO:0000313" key="2">
    <source>
        <dbReference type="EMBL" id="AIC94648.1"/>
    </source>
</evidence>
<feature type="transmembrane region" description="Helical" evidence="1">
    <location>
        <begin position="31"/>
        <end position="50"/>
    </location>
</feature>
<evidence type="ECO:0000313" key="3">
    <source>
        <dbReference type="Proteomes" id="UP000027142"/>
    </source>
</evidence>
<organism evidence="2 3">
    <name type="scientific">Shouchella lehensis G1</name>
    <dbReference type="NCBI Taxonomy" id="1246626"/>
    <lineage>
        <taxon>Bacteria</taxon>
        <taxon>Bacillati</taxon>
        <taxon>Bacillota</taxon>
        <taxon>Bacilli</taxon>
        <taxon>Bacillales</taxon>
        <taxon>Bacillaceae</taxon>
        <taxon>Shouchella</taxon>
    </lineage>
</organism>
<evidence type="ECO:0008006" key="4">
    <source>
        <dbReference type="Google" id="ProtNLM"/>
    </source>
</evidence>
<dbReference type="Proteomes" id="UP000027142">
    <property type="component" value="Chromosome"/>
</dbReference>
<dbReference type="RefSeq" id="WP_038480346.1">
    <property type="nucleotide sequence ID" value="NZ_CP003923.1"/>
</dbReference>
<dbReference type="HOGENOM" id="CLU_144626_0_0_9"/>
<sequence length="137" mass="15876">MQQVDTVGHMTQELVNRKRILERFEKKSKRYAGATLCTSLFFGISISPLIQTGASSFSTLLITPVPLMLLVCLIVLIGQMLNCKKKTDKKESEFETLRQECIDRLDEIMPDHLSHREKEAYLNEMEQQFSINLYFRS</sequence>
<name>A0A060M276_9BACI</name>
<reference evidence="2 3" key="1">
    <citation type="journal article" date="2014" name="Gene">
        <title>A comparative genomic analysis of the alkalitolerant soil bacterium Bacillus lehensis G1.</title>
        <authorList>
            <person name="Noor Y.M."/>
            <person name="Samsulrizal N.H."/>
            <person name="Jema'on N.A."/>
            <person name="Low K.O."/>
            <person name="Ramli A.N."/>
            <person name="Alias N.I."/>
            <person name="Damis S.I."/>
            <person name="Fuzi S.F."/>
            <person name="Isa M.N."/>
            <person name="Murad A.M."/>
            <person name="Raih M.F."/>
            <person name="Bakar F.D."/>
            <person name="Najimudin N."/>
            <person name="Mahadi N.M."/>
            <person name="Illias R.M."/>
        </authorList>
    </citation>
    <scope>NUCLEOTIDE SEQUENCE [LARGE SCALE GENOMIC DNA]</scope>
    <source>
        <strain evidence="2 3">G1</strain>
    </source>
</reference>
<keyword evidence="1" id="KW-1133">Transmembrane helix</keyword>
<proteinExistence type="predicted"/>